<reference evidence="11 12" key="1">
    <citation type="submission" date="2016-10" db="EMBL/GenBank/DDBJ databases">
        <title>Rodentibacter gen. nov. and new species.</title>
        <authorList>
            <person name="Christensen H."/>
        </authorList>
    </citation>
    <scope>NUCLEOTIDE SEQUENCE [LARGE SCALE GENOMIC DNA]</scope>
    <source>
        <strain evidence="11 12">1998236014</strain>
    </source>
</reference>
<dbReference type="InterPro" id="IPR050156">
    <property type="entry name" value="TC-AMP_synthase_SUA5"/>
</dbReference>
<evidence type="ECO:0000313" key="11">
    <source>
        <dbReference type="EMBL" id="OOF71329.1"/>
    </source>
</evidence>
<dbReference type="RefSeq" id="WP_077462224.1">
    <property type="nucleotide sequence ID" value="NZ_MLAA01000002.1"/>
</dbReference>
<keyword evidence="2 9" id="KW-0963">Cytoplasm</keyword>
<comment type="subcellular location">
    <subcellularLocation>
        <location evidence="1 9">Cytoplasm</location>
    </subcellularLocation>
</comment>
<dbReference type="Proteomes" id="UP000188820">
    <property type="component" value="Unassembled WGS sequence"/>
</dbReference>
<name>A0ABX3L106_9PAST</name>
<sequence>MNITEIAERLKQNQVVAYPTEAVFGLGCNPMSESAVKKLLILKQRSIKKGLILIAPDIEFLLPFIDQTQLTQSHFSQLQKHYPQPTTFVVPAHLNAPVFLTGQFSSIAIRISRHPAVAALCYAAGFALTSTSANLSGFAPCKTIVEVRAQFGEDFPILDLPIGNAKNPSEIRDLLTNQLIRQG</sequence>
<organism evidence="11 12">
    <name type="scientific">Rodentibacter caecimuris</name>
    <dbReference type="NCBI Taxonomy" id="1796644"/>
    <lineage>
        <taxon>Bacteria</taxon>
        <taxon>Pseudomonadati</taxon>
        <taxon>Pseudomonadota</taxon>
        <taxon>Gammaproteobacteria</taxon>
        <taxon>Pasteurellales</taxon>
        <taxon>Pasteurellaceae</taxon>
        <taxon>Rodentibacter</taxon>
    </lineage>
</organism>
<dbReference type="HAMAP" id="MF_01852">
    <property type="entry name" value="TsaC"/>
    <property type="match status" value="1"/>
</dbReference>
<dbReference type="PROSITE" id="PS51163">
    <property type="entry name" value="YRDC"/>
    <property type="match status" value="1"/>
</dbReference>
<evidence type="ECO:0000256" key="5">
    <source>
        <dbReference type="ARBA" id="ARBA00022695"/>
    </source>
</evidence>
<keyword evidence="12" id="KW-1185">Reference proteome</keyword>
<keyword evidence="7 9" id="KW-0067">ATP-binding</keyword>
<dbReference type="PANTHER" id="PTHR17490:SF18">
    <property type="entry name" value="THREONYLCARBAMOYL-AMP SYNTHASE"/>
    <property type="match status" value="1"/>
</dbReference>
<protein>
    <recommendedName>
        <fullName evidence="9">Threonylcarbamoyl-AMP synthase</fullName>
        <shortName evidence="9">TC-AMP synthase</shortName>
        <ecNumber evidence="9">2.7.7.87</ecNumber>
    </recommendedName>
    <alternativeName>
        <fullName evidence="9">L-threonylcarbamoyladenylate synthase</fullName>
    </alternativeName>
    <alternativeName>
        <fullName evidence="9">t(6)A37 threonylcarbamoyladenosine biosynthesis protein TsaC</fullName>
    </alternativeName>
    <alternativeName>
        <fullName evidence="9">tRNA threonylcarbamoyladenosine biosynthesis protein TsaC</fullName>
    </alternativeName>
</protein>
<accession>A0ABX3L106</accession>
<dbReference type="EMBL" id="MLAA01000002">
    <property type="protein sequence ID" value="OOF71329.1"/>
    <property type="molecule type" value="Genomic_DNA"/>
</dbReference>
<comment type="caution">
    <text evidence="11">The sequence shown here is derived from an EMBL/GenBank/DDBJ whole genome shotgun (WGS) entry which is preliminary data.</text>
</comment>
<evidence type="ECO:0000313" key="12">
    <source>
        <dbReference type="Proteomes" id="UP000188820"/>
    </source>
</evidence>
<dbReference type="InterPro" id="IPR017945">
    <property type="entry name" value="DHBP_synth_RibB-like_a/b_dom"/>
</dbReference>
<gene>
    <name evidence="9" type="primary">tsaC</name>
    <name evidence="11" type="ORF">BKG89_00415</name>
</gene>
<keyword evidence="4 9" id="KW-0819">tRNA processing</keyword>
<dbReference type="SUPFAM" id="SSF55821">
    <property type="entry name" value="YrdC/RibB"/>
    <property type="match status" value="1"/>
</dbReference>
<keyword evidence="5 9" id="KW-0548">Nucleotidyltransferase</keyword>
<comment type="similarity">
    <text evidence="9">Belongs to the SUA5 family. TsaC subfamily.</text>
</comment>
<evidence type="ECO:0000256" key="9">
    <source>
        <dbReference type="HAMAP-Rule" id="MF_01852"/>
    </source>
</evidence>
<evidence type="ECO:0000256" key="2">
    <source>
        <dbReference type="ARBA" id="ARBA00022490"/>
    </source>
</evidence>
<dbReference type="PANTHER" id="PTHR17490">
    <property type="entry name" value="SUA5"/>
    <property type="match status" value="1"/>
</dbReference>
<dbReference type="EC" id="2.7.7.87" evidence="9"/>
<dbReference type="InterPro" id="IPR006070">
    <property type="entry name" value="Sua5-like_dom"/>
</dbReference>
<evidence type="ECO:0000256" key="4">
    <source>
        <dbReference type="ARBA" id="ARBA00022694"/>
    </source>
</evidence>
<evidence type="ECO:0000259" key="10">
    <source>
        <dbReference type="PROSITE" id="PS51163"/>
    </source>
</evidence>
<dbReference type="InterPro" id="IPR023535">
    <property type="entry name" value="TC-AMP_synthase"/>
</dbReference>
<proteinExistence type="inferred from homology"/>
<evidence type="ECO:0000256" key="3">
    <source>
        <dbReference type="ARBA" id="ARBA00022679"/>
    </source>
</evidence>
<evidence type="ECO:0000256" key="1">
    <source>
        <dbReference type="ARBA" id="ARBA00004496"/>
    </source>
</evidence>
<comment type="catalytic activity">
    <reaction evidence="8 9">
        <text>L-threonine + hydrogencarbonate + ATP = L-threonylcarbamoyladenylate + diphosphate + H2O</text>
        <dbReference type="Rhea" id="RHEA:36407"/>
        <dbReference type="ChEBI" id="CHEBI:15377"/>
        <dbReference type="ChEBI" id="CHEBI:17544"/>
        <dbReference type="ChEBI" id="CHEBI:30616"/>
        <dbReference type="ChEBI" id="CHEBI:33019"/>
        <dbReference type="ChEBI" id="CHEBI:57926"/>
        <dbReference type="ChEBI" id="CHEBI:73682"/>
        <dbReference type="EC" id="2.7.7.87"/>
    </reaction>
</comment>
<dbReference type="Pfam" id="PF01300">
    <property type="entry name" value="Sua5_yciO_yrdC"/>
    <property type="match status" value="1"/>
</dbReference>
<evidence type="ECO:0000256" key="7">
    <source>
        <dbReference type="ARBA" id="ARBA00022840"/>
    </source>
</evidence>
<evidence type="ECO:0000256" key="6">
    <source>
        <dbReference type="ARBA" id="ARBA00022741"/>
    </source>
</evidence>
<dbReference type="Gene3D" id="3.90.870.10">
    <property type="entry name" value="DHBP synthase"/>
    <property type="match status" value="1"/>
</dbReference>
<keyword evidence="6 9" id="KW-0547">Nucleotide-binding</keyword>
<keyword evidence="3 9" id="KW-0808">Transferase</keyword>
<feature type="domain" description="YrdC-like" evidence="10">
    <location>
        <begin position="1"/>
        <end position="183"/>
    </location>
</feature>
<comment type="function">
    <text evidence="9">Required for the formation of a threonylcarbamoyl group on adenosine at position 37 (t(6)A37) in tRNAs that read codons beginning with adenine. Catalyzes the conversion of L-threonine, HCO(3)(-)/CO(2) and ATP to give threonylcarbamoyl-AMP (TC-AMP) as the acyladenylate intermediate, with the release of diphosphate.</text>
</comment>
<evidence type="ECO:0000256" key="8">
    <source>
        <dbReference type="ARBA" id="ARBA00048366"/>
    </source>
</evidence>